<dbReference type="Pfam" id="PF03016">
    <property type="entry name" value="Exostosin_GT47"/>
    <property type="match status" value="1"/>
</dbReference>
<evidence type="ECO:0000256" key="1">
    <source>
        <dbReference type="ARBA" id="ARBA00010271"/>
    </source>
</evidence>
<accession>A0A7S2BTF8</accession>
<dbReference type="AlphaFoldDB" id="A0A7S2BTF8"/>
<feature type="domain" description="Exostosin GT47" evidence="2">
    <location>
        <begin position="4"/>
        <end position="233"/>
    </location>
</feature>
<comment type="similarity">
    <text evidence="1">Belongs to the glycosyltransferase 47 family.</text>
</comment>
<evidence type="ECO:0000259" key="2">
    <source>
        <dbReference type="Pfam" id="PF03016"/>
    </source>
</evidence>
<dbReference type="InterPro" id="IPR004263">
    <property type="entry name" value="Exostosin"/>
</dbReference>
<dbReference type="InterPro" id="IPR040911">
    <property type="entry name" value="Exostosin_GT47"/>
</dbReference>
<protein>
    <recommendedName>
        <fullName evidence="2">Exostosin GT47 domain-containing protein</fullName>
    </recommendedName>
</protein>
<proteinExistence type="inferred from homology"/>
<organism evidence="3">
    <name type="scientific">Haptolina brevifila</name>
    <dbReference type="NCBI Taxonomy" id="156173"/>
    <lineage>
        <taxon>Eukaryota</taxon>
        <taxon>Haptista</taxon>
        <taxon>Haptophyta</taxon>
        <taxon>Prymnesiophyceae</taxon>
        <taxon>Prymnesiales</taxon>
        <taxon>Prymnesiaceae</taxon>
        <taxon>Haptolina</taxon>
    </lineage>
</organism>
<evidence type="ECO:0000313" key="3">
    <source>
        <dbReference type="EMBL" id="CAD9406186.1"/>
    </source>
</evidence>
<dbReference type="GO" id="GO:0016757">
    <property type="term" value="F:glycosyltransferase activity"/>
    <property type="evidence" value="ECO:0007669"/>
    <property type="project" value="InterPro"/>
</dbReference>
<reference evidence="3" key="1">
    <citation type="submission" date="2021-01" db="EMBL/GenBank/DDBJ databases">
        <authorList>
            <person name="Corre E."/>
            <person name="Pelletier E."/>
            <person name="Niang G."/>
            <person name="Scheremetjew M."/>
            <person name="Finn R."/>
            <person name="Kale V."/>
            <person name="Holt S."/>
            <person name="Cochrane G."/>
            <person name="Meng A."/>
            <person name="Brown T."/>
            <person name="Cohen L."/>
        </authorList>
    </citation>
    <scope>NUCLEOTIDE SEQUENCE</scope>
    <source>
        <strain evidence="3">UTEX LB 985</strain>
    </source>
</reference>
<dbReference type="EMBL" id="HBGU01007231">
    <property type="protein sequence ID" value="CAD9406186.1"/>
    <property type="molecule type" value="Transcribed_RNA"/>
</dbReference>
<name>A0A7S2BTF8_9EUKA</name>
<sequence>MAHYVRSAFPYWERSGGRDHVFLVPSDAGSCWFDGELGAHPIFVTHWGLLGSHSAMKKTSGRQHDFDDKAKVLSKMRNAHFCFSPHKDVVAPAFAGGSDGGRAILQGSAPDPERPADPSIQLLHAGGIWQWKNYKPANNSEPWYSQGVRQELYRQFGGAGGTAAGIVIRAHGVPREEWLKAKFCLSASGMGWGIRTAMLLLLGCTPLIIQPYVVQPLEEVLPYPSFTLRHDVFEELPHLPTRLRSISQSEVGAMRRQGQLLKAAFSWSRHGGLAYNYTILWLCQRAVQLRGRLKSDPVVASASNKAAGVPGDAHCAVHAAGLPAATATARKLAWLPASVVDARGQLIQERREAVAKLESDRVLAEVVTTAHENGAGGSAAPAAAAIETVGEEEPREVAPQTFRFTNLLPVAGCMSGFCNVTTGSKSCDTDSMGMWPVGVRRSSPVRGGIWSIDDCLAACRRCRQCRFISFSASPAHQDCSWYSSCDMARLFPPPREGPDYQTCNIHQMVHRPPLPQ</sequence>
<dbReference type="PANTHER" id="PTHR11062">
    <property type="entry name" value="EXOSTOSIN HEPARAN SULFATE GLYCOSYLTRANSFERASE -RELATED"/>
    <property type="match status" value="1"/>
</dbReference>
<gene>
    <name evidence="3" type="ORF">CBRE1094_LOCUS3946</name>
</gene>
<dbReference type="PANTHER" id="PTHR11062:SF281">
    <property type="entry name" value="EXOSTOSIN-LIKE 2"/>
    <property type="match status" value="1"/>
</dbReference>